<dbReference type="InterPro" id="IPR011042">
    <property type="entry name" value="6-blade_b-propeller_TolB-like"/>
</dbReference>
<dbReference type="AlphaFoldDB" id="A0A1I1N651"/>
<reference evidence="2 3" key="1">
    <citation type="submission" date="2016-10" db="EMBL/GenBank/DDBJ databases">
        <authorList>
            <person name="de Groot N.N."/>
        </authorList>
    </citation>
    <scope>NUCLEOTIDE SEQUENCE [LARGE SCALE GENOMIC DNA]</scope>
    <source>
        <strain evidence="2 3">DSM 6059</strain>
    </source>
</reference>
<dbReference type="Proteomes" id="UP000198862">
    <property type="component" value="Unassembled WGS sequence"/>
</dbReference>
<dbReference type="Gene3D" id="2.60.40.3440">
    <property type="match status" value="1"/>
</dbReference>
<keyword evidence="1" id="KW-0732">Signal</keyword>
<dbReference type="SUPFAM" id="SSF101898">
    <property type="entry name" value="NHL repeat"/>
    <property type="match status" value="1"/>
</dbReference>
<dbReference type="Gene3D" id="2.60.40.2810">
    <property type="match status" value="1"/>
</dbReference>
<organism evidence="2 3">
    <name type="scientific">Pseudoalteromonas denitrificans DSM 6059</name>
    <dbReference type="NCBI Taxonomy" id="1123010"/>
    <lineage>
        <taxon>Bacteria</taxon>
        <taxon>Pseudomonadati</taxon>
        <taxon>Pseudomonadota</taxon>
        <taxon>Gammaproteobacteria</taxon>
        <taxon>Alteromonadales</taxon>
        <taxon>Pseudoalteromonadaceae</taxon>
        <taxon>Pseudoalteromonas</taxon>
    </lineage>
</organism>
<name>A0A1I1N651_9GAMM</name>
<dbReference type="PANTHER" id="PTHR40274:SF3">
    <property type="entry name" value="VIRGINIAMYCIN B LYASE"/>
    <property type="match status" value="1"/>
</dbReference>
<dbReference type="Gene3D" id="2.120.10.30">
    <property type="entry name" value="TolB, C-terminal domain"/>
    <property type="match status" value="1"/>
</dbReference>
<evidence type="ECO:0000313" key="2">
    <source>
        <dbReference type="EMBL" id="SFC92672.1"/>
    </source>
</evidence>
<evidence type="ECO:0000313" key="3">
    <source>
        <dbReference type="Proteomes" id="UP000198862"/>
    </source>
</evidence>
<feature type="signal peptide" evidence="1">
    <location>
        <begin position="1"/>
        <end position="26"/>
    </location>
</feature>
<evidence type="ECO:0000256" key="1">
    <source>
        <dbReference type="SAM" id="SignalP"/>
    </source>
</evidence>
<dbReference type="InterPro" id="IPR051344">
    <property type="entry name" value="Vgb"/>
</dbReference>
<sequence length="517" mass="55873">MIQYKNKRLKKCAVAMAISFSSFTMAADYSDFAVMPTAFNDALNFDENGNLYIAHTGNFGDAIGTTVRKIDSFGEITDVVGGLNATLGHDFDSKGNMYIASYISGELVKVAPYGMKTVLLTLDPGYVNGVLINAQDEIFVTSYNGNVIYKVKNANENEIWLEDERFNGPVGIVMDEAGDMYVGNYNDGKVFKITNDKTITQLADIPDDGFGYITYSNGMVYASGWMGKKLYKIPTSDADYEIIEGSEEAGFKFPNGIAASKDGSKLFVSDFYTDKITLVENFSTAPKTQNDSAIAEQNSEVAINILSNDNSMNEQLDLSSISITASPKNGTTIVNSADGTITYVPNVEYIGVDSFTYIVSNNNGEKSNQAEVSINVIEPIILPQAQDDEANVQQDSEVLINILSNDNNDGVILDMSSVNIITKAQNGIVTINNDTGEITYKPDTGFSGTDSFIYTIKNTNGDVSNEANVAITVSAKQAAKTTTSSSKSSGSLGAFLLLGLILIPSRRYLKKLSSMIS</sequence>
<proteinExistence type="predicted"/>
<dbReference type="RefSeq" id="WP_091985503.1">
    <property type="nucleotide sequence ID" value="NZ_FOLO01000023.1"/>
</dbReference>
<dbReference type="EMBL" id="FOLO01000023">
    <property type="protein sequence ID" value="SFC92672.1"/>
    <property type="molecule type" value="Genomic_DNA"/>
</dbReference>
<accession>A0A1I1N651</accession>
<protein>
    <submittedName>
        <fullName evidence="2">Uncharacterized protein</fullName>
    </submittedName>
</protein>
<keyword evidence="3" id="KW-1185">Reference proteome</keyword>
<dbReference type="STRING" id="1123010.SAMN02745724_02944"/>
<gene>
    <name evidence="2" type="ORF">SAMN02745724_02944</name>
</gene>
<dbReference type="OrthoDB" id="6308355at2"/>
<dbReference type="Pfam" id="PF17963">
    <property type="entry name" value="Big_9"/>
    <property type="match status" value="2"/>
</dbReference>
<dbReference type="PANTHER" id="PTHR40274">
    <property type="entry name" value="VIRGINIAMYCIN B LYASE"/>
    <property type="match status" value="1"/>
</dbReference>
<feature type="chain" id="PRO_5011606315" evidence="1">
    <location>
        <begin position="27"/>
        <end position="517"/>
    </location>
</feature>